<dbReference type="RefSeq" id="WP_043356625.1">
    <property type="nucleotide sequence ID" value="NZ_CP010537.1"/>
</dbReference>
<evidence type="ECO:0000313" key="1">
    <source>
        <dbReference type="EMBL" id="AJG24466.1"/>
    </source>
</evidence>
<dbReference type="AlphaFoldDB" id="A0A0C4YV72"/>
<dbReference type="Proteomes" id="UP000031843">
    <property type="component" value="Chromosome secondary"/>
</dbReference>
<name>A0A0C4YV72_9BURK</name>
<dbReference type="STRING" id="68895.RR42_s2885"/>
<reference evidence="1 2" key="1">
    <citation type="journal article" date="2015" name="Genome Announc.">
        <title>Complete Genome Sequence of Cupriavidus basilensis 4G11, Isolated from the Oak Ridge Field Research Center Site.</title>
        <authorList>
            <person name="Ray J."/>
            <person name="Waters R.J."/>
            <person name="Skerker J.M."/>
            <person name="Kuehl J.V."/>
            <person name="Price M.N."/>
            <person name="Huang J."/>
            <person name="Chakraborty R."/>
            <person name="Arkin A.P."/>
            <person name="Deutschbauer A."/>
        </authorList>
    </citation>
    <scope>NUCLEOTIDE SEQUENCE [LARGE SCALE GENOMIC DNA]</scope>
    <source>
        <strain evidence="1">4G11</strain>
    </source>
</reference>
<dbReference type="KEGG" id="cbw:RR42_s2885"/>
<keyword evidence="2" id="KW-1185">Reference proteome</keyword>
<evidence type="ECO:0000313" key="2">
    <source>
        <dbReference type="Proteomes" id="UP000031843"/>
    </source>
</evidence>
<proteinExistence type="predicted"/>
<organism evidence="1 2">
    <name type="scientific">Cupriavidus basilensis</name>
    <dbReference type="NCBI Taxonomy" id="68895"/>
    <lineage>
        <taxon>Bacteria</taxon>
        <taxon>Pseudomonadati</taxon>
        <taxon>Pseudomonadota</taxon>
        <taxon>Betaproteobacteria</taxon>
        <taxon>Burkholderiales</taxon>
        <taxon>Burkholderiaceae</taxon>
        <taxon>Cupriavidus</taxon>
    </lineage>
</organism>
<dbReference type="EMBL" id="CP010537">
    <property type="protein sequence ID" value="AJG24466.1"/>
    <property type="molecule type" value="Genomic_DNA"/>
</dbReference>
<sequence length="899" mass="100385">MATTTPQQPAKTPVKKLNFAYPFRKASEAPGESSADFTDQHEFHRALRKEPGGAYAVSRKGMWHGGIHITDTGAGASLDLKHGVRCMADGEVVAWRTNRTYLSSEIPEQADKAAFSAQSSTGFALVRHVMEFPKDNTLTFFSLYMHLQDFASYEADKALPRPSYWTTWLRVTEAAGDKPDASASGVSAPAEQTGLRVRTSKPGGTILGILPRGAQFSLLKRDGNWGQIDSVHVSAMVPPKVGGYVAPDAAEKRWIYLGKENGAHVVETVMPDTSLDRVVAPLKPVPIHAGDLIGHVGRFDSLSEQVPAHMVHLEMFCDDSIQSFIETSRAWVTENGAKPKAWEQLNLPADPTILRIDRRTTLYKNPNQQGQDAPLTDVVQAYTLAELGQRTEKPHTETSAGSDGEKMRWWKVDSADVRRQGITGWVREQNFAGGRVSREFSQKWVDFEVLHDPHDPTHTIFASTQAYVDYSTGADVPNTGAIDKLSPLMQAVCRQLYATGDGSQAANDLCVASQDAWAAMRASRLIVRHESEWANPDKWTQLITEIEKKVGPDEAHEAERKRIQALAWWDAVKKDFPALPAPQVFHIHPIGMIGNFIEPGDECACGCCYVDKFEVTRMVPQYGPVYWGSRPLEKSQVLDDLTQKQEISDNERRILIAMSPNEGKLDTVQSYDSEIVTAGAMQKTINQMGMGELPRQVADFRRSDEAAYRKLFEKCGWSVEGNGSQAKMFYTHPILTDGEKITGDELKFRIRKGCSAETFKKKIESIPLAVIVNAITDVRYERLQIMDFLNRLRDEILPINPSNYNYSIGDYFQSNLGRATALDHHINRPGFVRRDIGRSLRRFFDDNPGVSTNPAEWGVNRAAYERRIVEHYGNNREMAVVGGVSVAPARYQNMKERLN</sequence>
<protein>
    <submittedName>
        <fullName evidence="1">EF hand domain protein</fullName>
    </submittedName>
</protein>
<gene>
    <name evidence="1" type="ORF">RR42_s2885</name>
</gene>
<accession>A0A0C4YV72</accession>